<keyword evidence="3" id="KW-1185">Reference proteome</keyword>
<keyword evidence="1" id="KW-1133">Transmembrane helix</keyword>
<proteinExistence type="predicted"/>
<comment type="caution">
    <text evidence="2">The sequence shown here is derived from an EMBL/GenBank/DDBJ whole genome shotgun (WGS) entry which is preliminary data.</text>
</comment>
<dbReference type="InterPro" id="IPR021762">
    <property type="entry name" value="DUF3325"/>
</dbReference>
<sequence>MDPHFALYLVFFVCYAGLLALSLAMDRHHSQIRHGKPAPLLRRALRLTGWSLLALALWLCSLAWGWAIGPVAWFGLLSTAALGFVFLLPYAPRFAAWLAVVGPLLALPPFFL</sequence>
<keyword evidence="1" id="KW-0812">Transmembrane</keyword>
<feature type="transmembrane region" description="Helical" evidence="1">
    <location>
        <begin position="70"/>
        <end position="87"/>
    </location>
</feature>
<dbReference type="Proteomes" id="UP000270626">
    <property type="component" value="Unassembled WGS sequence"/>
</dbReference>
<organism evidence="2 3">
    <name type="scientific">Azonexus fungiphilus</name>
    <dbReference type="NCBI Taxonomy" id="146940"/>
    <lineage>
        <taxon>Bacteria</taxon>
        <taxon>Pseudomonadati</taxon>
        <taxon>Pseudomonadota</taxon>
        <taxon>Betaproteobacteria</taxon>
        <taxon>Rhodocyclales</taxon>
        <taxon>Azonexaceae</taxon>
        <taxon>Azonexus</taxon>
    </lineage>
</organism>
<dbReference type="AlphaFoldDB" id="A0A495VM49"/>
<protein>
    <submittedName>
        <fullName evidence="2">Uncharacterized protein DUF3325</fullName>
    </submittedName>
</protein>
<dbReference type="OrthoDB" id="8797226at2"/>
<accession>A0A495VM49</accession>
<gene>
    <name evidence="2" type="ORF">DFR40_3313</name>
</gene>
<evidence type="ECO:0000313" key="2">
    <source>
        <dbReference type="EMBL" id="RKT49647.1"/>
    </source>
</evidence>
<dbReference type="EMBL" id="RBXP01000020">
    <property type="protein sequence ID" value="RKT49647.1"/>
    <property type="molecule type" value="Genomic_DNA"/>
</dbReference>
<feature type="transmembrane region" description="Helical" evidence="1">
    <location>
        <begin position="6"/>
        <end position="24"/>
    </location>
</feature>
<dbReference type="RefSeq" id="WP_121459569.1">
    <property type="nucleotide sequence ID" value="NZ_RBXP01000020.1"/>
</dbReference>
<evidence type="ECO:0000313" key="3">
    <source>
        <dbReference type="Proteomes" id="UP000270626"/>
    </source>
</evidence>
<evidence type="ECO:0000256" key="1">
    <source>
        <dbReference type="SAM" id="Phobius"/>
    </source>
</evidence>
<dbReference type="Pfam" id="PF11804">
    <property type="entry name" value="DUF3325"/>
    <property type="match status" value="1"/>
</dbReference>
<feature type="transmembrane region" description="Helical" evidence="1">
    <location>
        <begin position="94"/>
        <end position="111"/>
    </location>
</feature>
<name>A0A495VM49_9RHOO</name>
<feature type="transmembrane region" description="Helical" evidence="1">
    <location>
        <begin position="44"/>
        <end position="64"/>
    </location>
</feature>
<reference evidence="2 3" key="1">
    <citation type="submission" date="2018-10" db="EMBL/GenBank/DDBJ databases">
        <title>Genomic Encyclopedia of Type Strains, Phase IV (KMG-IV): sequencing the most valuable type-strain genomes for metagenomic binning, comparative biology and taxonomic classification.</title>
        <authorList>
            <person name="Goeker M."/>
        </authorList>
    </citation>
    <scope>NUCLEOTIDE SEQUENCE [LARGE SCALE GENOMIC DNA]</scope>
    <source>
        <strain evidence="2 3">DSM 23841</strain>
    </source>
</reference>
<keyword evidence="1" id="KW-0472">Membrane</keyword>